<dbReference type="GO" id="GO:0015648">
    <property type="term" value="F:lipid-linked peptidoglycan transporter activity"/>
    <property type="evidence" value="ECO:0007669"/>
    <property type="project" value="TreeGrafter"/>
</dbReference>
<dbReference type="PANTHER" id="PTHR47019">
    <property type="entry name" value="LIPID II FLIPPASE MURJ"/>
    <property type="match status" value="1"/>
</dbReference>
<protein>
    <recommendedName>
        <fullName evidence="10">Murein biosynthesis integral membrane protein MurJ</fullName>
    </recommendedName>
</protein>
<dbReference type="GO" id="GO:0034204">
    <property type="term" value="P:lipid translocation"/>
    <property type="evidence" value="ECO:0007669"/>
    <property type="project" value="TreeGrafter"/>
</dbReference>
<feature type="transmembrane region" description="Helical" evidence="8">
    <location>
        <begin position="338"/>
        <end position="356"/>
    </location>
</feature>
<dbReference type="GO" id="GO:0009252">
    <property type="term" value="P:peptidoglycan biosynthetic process"/>
    <property type="evidence" value="ECO:0007669"/>
    <property type="project" value="UniProtKB-KW"/>
</dbReference>
<evidence type="ECO:0000256" key="5">
    <source>
        <dbReference type="ARBA" id="ARBA00022984"/>
    </source>
</evidence>
<dbReference type="InterPro" id="IPR004268">
    <property type="entry name" value="MurJ"/>
</dbReference>
<feature type="transmembrane region" description="Helical" evidence="8">
    <location>
        <begin position="193"/>
        <end position="215"/>
    </location>
</feature>
<evidence type="ECO:0000256" key="8">
    <source>
        <dbReference type="SAM" id="Phobius"/>
    </source>
</evidence>
<feature type="transmembrane region" description="Helical" evidence="8">
    <location>
        <begin position="96"/>
        <end position="122"/>
    </location>
</feature>
<gene>
    <name evidence="9" type="ORF">S01H1_07570</name>
</gene>
<name>X0RLR8_9ZZZZ</name>
<dbReference type="GO" id="GO:0008360">
    <property type="term" value="P:regulation of cell shape"/>
    <property type="evidence" value="ECO:0007669"/>
    <property type="project" value="UniProtKB-KW"/>
</dbReference>
<comment type="caution">
    <text evidence="9">The sequence shown here is derived from an EMBL/GenBank/DDBJ whole genome shotgun (WGS) entry which is preliminary data.</text>
</comment>
<dbReference type="InterPro" id="IPR051050">
    <property type="entry name" value="Lipid_II_flippase_MurJ/MviN"/>
</dbReference>
<dbReference type="GO" id="GO:0005886">
    <property type="term" value="C:plasma membrane"/>
    <property type="evidence" value="ECO:0007669"/>
    <property type="project" value="UniProtKB-SubCell"/>
</dbReference>
<dbReference type="Pfam" id="PF03023">
    <property type="entry name" value="MurJ"/>
    <property type="match status" value="1"/>
</dbReference>
<dbReference type="AlphaFoldDB" id="X0RLR8"/>
<dbReference type="PRINTS" id="PR01806">
    <property type="entry name" value="VIRFACTRMVIN"/>
</dbReference>
<evidence type="ECO:0000256" key="2">
    <source>
        <dbReference type="ARBA" id="ARBA00022475"/>
    </source>
</evidence>
<dbReference type="CDD" id="cd13123">
    <property type="entry name" value="MATE_MurJ_like"/>
    <property type="match status" value="1"/>
</dbReference>
<keyword evidence="3 8" id="KW-0812">Transmembrane</keyword>
<keyword evidence="6 8" id="KW-1133">Transmembrane helix</keyword>
<feature type="transmembrane region" description="Helical" evidence="8">
    <location>
        <begin position="391"/>
        <end position="412"/>
    </location>
</feature>
<evidence type="ECO:0000256" key="1">
    <source>
        <dbReference type="ARBA" id="ARBA00004651"/>
    </source>
</evidence>
<keyword evidence="2" id="KW-1003">Cell membrane</keyword>
<keyword evidence="4" id="KW-0133">Cell shape</keyword>
<reference evidence="9" key="1">
    <citation type="journal article" date="2014" name="Front. Microbiol.">
        <title>High frequency of phylogenetically diverse reductive dehalogenase-homologous genes in deep subseafloor sedimentary metagenomes.</title>
        <authorList>
            <person name="Kawai M."/>
            <person name="Futagami T."/>
            <person name="Toyoda A."/>
            <person name="Takaki Y."/>
            <person name="Nishi S."/>
            <person name="Hori S."/>
            <person name="Arai W."/>
            <person name="Tsubouchi T."/>
            <person name="Morono Y."/>
            <person name="Uchiyama I."/>
            <person name="Ito T."/>
            <person name="Fujiyama A."/>
            <person name="Inagaki F."/>
            <person name="Takami H."/>
        </authorList>
    </citation>
    <scope>NUCLEOTIDE SEQUENCE</scope>
    <source>
        <strain evidence="9">Expedition CK06-06</strain>
    </source>
</reference>
<evidence type="ECO:0008006" key="10">
    <source>
        <dbReference type="Google" id="ProtNLM"/>
    </source>
</evidence>
<evidence type="ECO:0000313" key="9">
    <source>
        <dbReference type="EMBL" id="GAF69779.1"/>
    </source>
</evidence>
<evidence type="ECO:0000256" key="6">
    <source>
        <dbReference type="ARBA" id="ARBA00022989"/>
    </source>
</evidence>
<keyword evidence="7 8" id="KW-0472">Membrane</keyword>
<sequence length="431" mass="46116">MSEIKKNPAGFVGKAKLIAAATVLSRVLGVLRDAVFGHVFGAGAVWDSYTVAYMIPNLFRRLFGEGALSAAFIPVYSEAIESGDKELAQRLGRATLWLLVVTLAGVVLVGQGIIATLGWVFGDNPDTALMLILAAIVLPYMILICLVALVGGMLNARYHFSCPALAPVVLNVFLIAAGIWGTGLLGEEKSQKIFAIAIGVLIGGLAQLVLVLVPLKRQGVGLGWLWQPQMEQIKRIIKLTGPMILGLAVLQINALMDYLLARWLSGEPSEILLQFGSWKIPYPEEPGAVSVLYHAQRLYNVPLGVFGIALATAIFPYFTACAGRKDHAGLVATLVKGLRLVAFIGLAASLGLMIVGRTVVEFIPGGGLLSLFGIAKGEFGVAAIDRTTWTLMFYCLGIWAYCGVHVIVRGFYALQDTLTPVKVGVWLVALN</sequence>
<comment type="subcellular location">
    <subcellularLocation>
        <location evidence="1">Cell membrane</location>
        <topology evidence="1">Multi-pass membrane protein</topology>
    </subcellularLocation>
</comment>
<evidence type="ECO:0000256" key="3">
    <source>
        <dbReference type="ARBA" id="ARBA00022692"/>
    </source>
</evidence>
<feature type="transmembrane region" description="Helical" evidence="8">
    <location>
        <begin position="236"/>
        <end position="256"/>
    </location>
</feature>
<organism evidence="9">
    <name type="scientific">marine sediment metagenome</name>
    <dbReference type="NCBI Taxonomy" id="412755"/>
    <lineage>
        <taxon>unclassified sequences</taxon>
        <taxon>metagenomes</taxon>
        <taxon>ecological metagenomes</taxon>
    </lineage>
</organism>
<keyword evidence="5" id="KW-0573">Peptidoglycan synthesis</keyword>
<feature type="transmembrane region" description="Helical" evidence="8">
    <location>
        <begin position="362"/>
        <end position="384"/>
    </location>
</feature>
<dbReference type="PANTHER" id="PTHR47019:SF1">
    <property type="entry name" value="LIPID II FLIPPASE MURJ"/>
    <property type="match status" value="1"/>
</dbReference>
<evidence type="ECO:0000256" key="7">
    <source>
        <dbReference type="ARBA" id="ARBA00023136"/>
    </source>
</evidence>
<proteinExistence type="predicted"/>
<feature type="non-terminal residue" evidence="9">
    <location>
        <position position="431"/>
    </location>
</feature>
<accession>X0RLR8</accession>
<dbReference type="EMBL" id="BARS01003894">
    <property type="protein sequence ID" value="GAF69779.1"/>
    <property type="molecule type" value="Genomic_DNA"/>
</dbReference>
<feature type="transmembrane region" description="Helical" evidence="8">
    <location>
        <begin position="128"/>
        <end position="150"/>
    </location>
</feature>
<feature type="transmembrane region" description="Helical" evidence="8">
    <location>
        <begin position="299"/>
        <end position="318"/>
    </location>
</feature>
<evidence type="ECO:0000256" key="4">
    <source>
        <dbReference type="ARBA" id="ARBA00022960"/>
    </source>
</evidence>
<dbReference type="NCBIfam" id="TIGR01695">
    <property type="entry name" value="murJ_mviN"/>
    <property type="match status" value="1"/>
</dbReference>
<feature type="transmembrane region" description="Helical" evidence="8">
    <location>
        <begin position="162"/>
        <end position="181"/>
    </location>
</feature>